<dbReference type="InterPro" id="IPR036388">
    <property type="entry name" value="WH-like_DNA-bd_sf"/>
</dbReference>
<dbReference type="RefSeq" id="WP_323123939.1">
    <property type="nucleotide sequence ID" value="NZ_JAYESH010000001.1"/>
</dbReference>
<keyword evidence="4" id="KW-1185">Reference proteome</keyword>
<dbReference type="EMBL" id="JAYKYQ010000002">
    <property type="protein sequence ID" value="MEB3509321.1"/>
    <property type="molecule type" value="Genomic_DNA"/>
</dbReference>
<dbReference type="Pfam" id="PF01047">
    <property type="entry name" value="MarR"/>
    <property type="match status" value="1"/>
</dbReference>
<feature type="region of interest" description="Disordered" evidence="1">
    <location>
        <begin position="115"/>
        <end position="155"/>
    </location>
</feature>
<evidence type="ECO:0000256" key="1">
    <source>
        <dbReference type="SAM" id="MobiDB-lite"/>
    </source>
</evidence>
<evidence type="ECO:0000313" key="4">
    <source>
        <dbReference type="Proteomes" id="UP001348098"/>
    </source>
</evidence>
<dbReference type="PANTHER" id="PTHR33164:SF99">
    <property type="entry name" value="MARR FAMILY REGULATORY PROTEIN"/>
    <property type="match status" value="1"/>
</dbReference>
<dbReference type="SMART" id="SM00347">
    <property type="entry name" value="HTH_MARR"/>
    <property type="match status" value="1"/>
</dbReference>
<organism evidence="3 4">
    <name type="scientific">Nocardia implantans</name>
    <dbReference type="NCBI Taxonomy" id="3108168"/>
    <lineage>
        <taxon>Bacteria</taxon>
        <taxon>Bacillati</taxon>
        <taxon>Actinomycetota</taxon>
        <taxon>Actinomycetes</taxon>
        <taxon>Mycobacteriales</taxon>
        <taxon>Nocardiaceae</taxon>
        <taxon>Nocardia</taxon>
    </lineage>
</organism>
<name>A0ABU6APM0_9NOCA</name>
<dbReference type="PANTHER" id="PTHR33164">
    <property type="entry name" value="TRANSCRIPTIONAL REGULATOR, MARR FAMILY"/>
    <property type="match status" value="1"/>
</dbReference>
<dbReference type="InterPro" id="IPR036390">
    <property type="entry name" value="WH_DNA-bd_sf"/>
</dbReference>
<gene>
    <name evidence="3" type="ORF">U3653_04745</name>
</gene>
<dbReference type="Gene3D" id="1.10.10.10">
    <property type="entry name" value="Winged helix-like DNA-binding domain superfamily/Winged helix DNA-binding domain"/>
    <property type="match status" value="1"/>
</dbReference>
<proteinExistence type="predicted"/>
<dbReference type="Proteomes" id="UP001348098">
    <property type="component" value="Unassembled WGS sequence"/>
</dbReference>
<dbReference type="InterPro" id="IPR000835">
    <property type="entry name" value="HTH_MarR-typ"/>
</dbReference>
<accession>A0ABU6APM0</accession>
<evidence type="ECO:0000313" key="3">
    <source>
        <dbReference type="EMBL" id="MEB3509321.1"/>
    </source>
</evidence>
<evidence type="ECO:0000259" key="2">
    <source>
        <dbReference type="PROSITE" id="PS50995"/>
    </source>
</evidence>
<sequence>METRWLNARETQVWHSFLAAGALVGREVERQLEREGLSHTQYEVLVRLADAQEGRLRMTELADALYTSKSGLTYQVTQLEKAGLLMRETCPTDVRGVIAVLTAAGRERLAQIAGACRDRSPSRRRRAQCRAADRRRGRARRGRAPARPLTQASDASQSCIHVSAVALPSTR</sequence>
<feature type="compositionally biased region" description="Basic residues" evidence="1">
    <location>
        <begin position="122"/>
        <end position="144"/>
    </location>
</feature>
<dbReference type="SUPFAM" id="SSF46785">
    <property type="entry name" value="Winged helix' DNA-binding domain"/>
    <property type="match status" value="1"/>
</dbReference>
<dbReference type="InterPro" id="IPR039422">
    <property type="entry name" value="MarR/SlyA-like"/>
</dbReference>
<protein>
    <submittedName>
        <fullName evidence="3">MarR family transcriptional regulator</fullName>
    </submittedName>
</protein>
<feature type="domain" description="HTH marR-type" evidence="2">
    <location>
        <begin position="10"/>
        <end position="151"/>
    </location>
</feature>
<reference evidence="3 4" key="1">
    <citation type="submission" date="2023-12" db="EMBL/GenBank/DDBJ databases">
        <title>novel species in genus Nocarida.</title>
        <authorList>
            <person name="Li Z."/>
        </authorList>
    </citation>
    <scope>NUCLEOTIDE SEQUENCE [LARGE SCALE GENOMIC DNA]</scope>
    <source>
        <strain evidence="3 4">CDC186</strain>
    </source>
</reference>
<comment type="caution">
    <text evidence="3">The sequence shown here is derived from an EMBL/GenBank/DDBJ whole genome shotgun (WGS) entry which is preliminary data.</text>
</comment>
<dbReference type="PROSITE" id="PS50995">
    <property type="entry name" value="HTH_MARR_2"/>
    <property type="match status" value="1"/>
</dbReference>